<dbReference type="OrthoDB" id="1934635at2759"/>
<name>E9HMK7_DAPPU</name>
<evidence type="ECO:0000256" key="1">
    <source>
        <dbReference type="SAM" id="Coils"/>
    </source>
</evidence>
<gene>
    <name evidence="3" type="ORF">DAPPUDRAFT_331471</name>
</gene>
<dbReference type="EMBL" id="GL732687">
    <property type="protein sequence ID" value="EFX67038.1"/>
    <property type="molecule type" value="Genomic_DNA"/>
</dbReference>
<evidence type="ECO:0000313" key="4">
    <source>
        <dbReference type="Proteomes" id="UP000000305"/>
    </source>
</evidence>
<dbReference type="PhylomeDB" id="E9HMK7"/>
<feature type="region of interest" description="Disordered" evidence="2">
    <location>
        <begin position="218"/>
        <end position="263"/>
    </location>
</feature>
<organism evidence="3 4">
    <name type="scientific">Daphnia pulex</name>
    <name type="common">Water flea</name>
    <dbReference type="NCBI Taxonomy" id="6669"/>
    <lineage>
        <taxon>Eukaryota</taxon>
        <taxon>Metazoa</taxon>
        <taxon>Ecdysozoa</taxon>
        <taxon>Arthropoda</taxon>
        <taxon>Crustacea</taxon>
        <taxon>Branchiopoda</taxon>
        <taxon>Diplostraca</taxon>
        <taxon>Cladocera</taxon>
        <taxon>Anomopoda</taxon>
        <taxon>Daphniidae</taxon>
        <taxon>Daphnia</taxon>
    </lineage>
</organism>
<dbReference type="HOGENOM" id="CLU_929291_0_0_1"/>
<keyword evidence="4" id="KW-1185">Reference proteome</keyword>
<dbReference type="KEGG" id="dpx:DAPPUDRAFT_331471"/>
<protein>
    <submittedName>
        <fullName evidence="3">Uncharacterized protein</fullName>
    </submittedName>
</protein>
<sequence length="300" mass="34040">MTISLLAQVPAFNGMGSTKFEDWIKHFERVIDTSEFEEGKSVDLEMRELMIMDRFLGGLKSNLRERMSFKEFKNLKDLVKATENCAAILNVAKLEKRNVESINAISTNSNSQALSEIKKEAEGWKMALEKNQKLMSDLLQKKEEKKQKKREEGFINAVSTNSNVQAMDDTKRDLEELKITAKNNQKLLSDMMQQARETTKLMNQVSQLQAQAVVPNQSVFPPQNQNNQQSHNHSNQFGERNTQGPQPPPKYGSQPNNQAKRYPPREAKYCAYCAKTNASNPVTHNTDMCGFGPQGPTCFK</sequence>
<accession>E9HMK7</accession>
<dbReference type="STRING" id="6669.E9HMK7"/>
<dbReference type="InParanoid" id="E9HMK7"/>
<feature type="non-terminal residue" evidence="3">
    <location>
        <position position="300"/>
    </location>
</feature>
<proteinExistence type="predicted"/>
<reference evidence="3 4" key="1">
    <citation type="journal article" date="2011" name="Science">
        <title>The ecoresponsive genome of Daphnia pulex.</title>
        <authorList>
            <person name="Colbourne J.K."/>
            <person name="Pfrender M.E."/>
            <person name="Gilbert D."/>
            <person name="Thomas W.K."/>
            <person name="Tucker A."/>
            <person name="Oakley T.H."/>
            <person name="Tokishita S."/>
            <person name="Aerts A."/>
            <person name="Arnold G.J."/>
            <person name="Basu M.K."/>
            <person name="Bauer D.J."/>
            <person name="Caceres C.E."/>
            <person name="Carmel L."/>
            <person name="Casola C."/>
            <person name="Choi J.H."/>
            <person name="Detter J.C."/>
            <person name="Dong Q."/>
            <person name="Dusheyko S."/>
            <person name="Eads B.D."/>
            <person name="Frohlich T."/>
            <person name="Geiler-Samerotte K.A."/>
            <person name="Gerlach D."/>
            <person name="Hatcher P."/>
            <person name="Jogdeo S."/>
            <person name="Krijgsveld J."/>
            <person name="Kriventseva E.V."/>
            <person name="Kultz D."/>
            <person name="Laforsch C."/>
            <person name="Lindquist E."/>
            <person name="Lopez J."/>
            <person name="Manak J.R."/>
            <person name="Muller J."/>
            <person name="Pangilinan J."/>
            <person name="Patwardhan R.P."/>
            <person name="Pitluck S."/>
            <person name="Pritham E.J."/>
            <person name="Rechtsteiner A."/>
            <person name="Rho M."/>
            <person name="Rogozin I.B."/>
            <person name="Sakarya O."/>
            <person name="Salamov A."/>
            <person name="Schaack S."/>
            <person name="Shapiro H."/>
            <person name="Shiga Y."/>
            <person name="Skalitzky C."/>
            <person name="Smith Z."/>
            <person name="Souvorov A."/>
            <person name="Sung W."/>
            <person name="Tang Z."/>
            <person name="Tsuchiya D."/>
            <person name="Tu H."/>
            <person name="Vos H."/>
            <person name="Wang M."/>
            <person name="Wolf Y.I."/>
            <person name="Yamagata H."/>
            <person name="Yamada T."/>
            <person name="Ye Y."/>
            <person name="Shaw J.R."/>
            <person name="Andrews J."/>
            <person name="Crease T.J."/>
            <person name="Tang H."/>
            <person name="Lucas S.M."/>
            <person name="Robertson H.M."/>
            <person name="Bork P."/>
            <person name="Koonin E.V."/>
            <person name="Zdobnov E.M."/>
            <person name="Grigoriev I.V."/>
            <person name="Lynch M."/>
            <person name="Boore J.L."/>
        </authorList>
    </citation>
    <scope>NUCLEOTIDE SEQUENCE [LARGE SCALE GENOMIC DNA]</scope>
</reference>
<feature type="compositionally biased region" description="Low complexity" evidence="2">
    <location>
        <begin position="218"/>
        <end position="237"/>
    </location>
</feature>
<dbReference type="AlphaFoldDB" id="E9HMK7"/>
<dbReference type="Proteomes" id="UP000000305">
    <property type="component" value="Unassembled WGS sequence"/>
</dbReference>
<evidence type="ECO:0000256" key="2">
    <source>
        <dbReference type="SAM" id="MobiDB-lite"/>
    </source>
</evidence>
<evidence type="ECO:0000313" key="3">
    <source>
        <dbReference type="EMBL" id="EFX67038.1"/>
    </source>
</evidence>
<dbReference type="eggNOG" id="ENOG502TB6Z">
    <property type="taxonomic scope" value="Eukaryota"/>
</dbReference>
<keyword evidence="1" id="KW-0175">Coiled coil</keyword>
<feature type="coiled-coil region" evidence="1">
    <location>
        <begin position="128"/>
        <end position="194"/>
    </location>
</feature>